<comment type="caution">
    <text evidence="2">The sequence shown here is derived from an EMBL/GenBank/DDBJ whole genome shotgun (WGS) entry which is preliminary data.</text>
</comment>
<proteinExistence type="predicted"/>
<evidence type="ECO:0000313" key="2">
    <source>
        <dbReference type="EMBL" id="TQF01450.1"/>
    </source>
</evidence>
<dbReference type="RefSeq" id="WP_141632181.1">
    <property type="nucleotide sequence ID" value="NZ_VIGB01000003.1"/>
</dbReference>
<protein>
    <recommendedName>
        <fullName evidence="4">Secreted protein</fullName>
    </recommendedName>
</protein>
<dbReference type="InterPro" id="IPR006311">
    <property type="entry name" value="TAT_signal"/>
</dbReference>
<keyword evidence="3" id="KW-1185">Reference proteome</keyword>
<evidence type="ECO:0000256" key="1">
    <source>
        <dbReference type="SAM" id="SignalP"/>
    </source>
</evidence>
<reference evidence="2 3" key="1">
    <citation type="submission" date="2019-06" db="EMBL/GenBank/DDBJ databases">
        <title>Description of Kitasatospora acidophila sp. nov. isolated from pine grove soil, and reclassification of Streptomyces novaecaesareae to Kitasatospora novaeceasareae comb. nov.</title>
        <authorList>
            <person name="Kim M.J."/>
        </authorList>
    </citation>
    <scope>NUCLEOTIDE SEQUENCE [LARGE SCALE GENOMIC DNA]</scope>
    <source>
        <strain evidence="2 3">MMS16-CNU292</strain>
    </source>
</reference>
<keyword evidence="1" id="KW-0732">Signal</keyword>
<name>A0A540VXG3_9ACTN</name>
<sequence length="121" mass="13293">MSITRRTARALLVAATAIALAAPAAMASADATDHDRHVREYACDNLRADTGPEGRWDGFGGCEVARGELPKHGPVFGDFKIRHKHTDFVVLCEARHDELSGFAELPFHVEGRDCHPVHEHK</sequence>
<organism evidence="2 3">
    <name type="scientific">Kitasatospora acidiphila</name>
    <dbReference type="NCBI Taxonomy" id="2567942"/>
    <lineage>
        <taxon>Bacteria</taxon>
        <taxon>Bacillati</taxon>
        <taxon>Actinomycetota</taxon>
        <taxon>Actinomycetes</taxon>
        <taxon>Kitasatosporales</taxon>
        <taxon>Streptomycetaceae</taxon>
        <taxon>Kitasatospora</taxon>
    </lineage>
</organism>
<dbReference type="Proteomes" id="UP000319103">
    <property type="component" value="Unassembled WGS sequence"/>
</dbReference>
<feature type="signal peptide" evidence="1">
    <location>
        <begin position="1"/>
        <end position="21"/>
    </location>
</feature>
<evidence type="ECO:0000313" key="3">
    <source>
        <dbReference type="Proteomes" id="UP000319103"/>
    </source>
</evidence>
<dbReference type="EMBL" id="VIGB01000003">
    <property type="protein sequence ID" value="TQF01450.1"/>
    <property type="molecule type" value="Genomic_DNA"/>
</dbReference>
<dbReference type="PROSITE" id="PS51318">
    <property type="entry name" value="TAT"/>
    <property type="match status" value="1"/>
</dbReference>
<dbReference type="AlphaFoldDB" id="A0A540VXG3"/>
<evidence type="ECO:0008006" key="4">
    <source>
        <dbReference type="Google" id="ProtNLM"/>
    </source>
</evidence>
<gene>
    <name evidence="2" type="ORF">E6W39_03325</name>
</gene>
<accession>A0A540VXG3</accession>
<feature type="chain" id="PRO_5038547358" description="Secreted protein" evidence="1">
    <location>
        <begin position="22"/>
        <end position="121"/>
    </location>
</feature>